<sequence>MKTGKLQQSFQETIDYEEIMNCTRCGFCLPACPTYLQTGGNEASSPRGRIALMKAVADGRKAPDEEVEAQLNECLGCRACEPACPSGVNYGHLLEQARSVVQKHKKHSPGVKIVRKAVFDWMFMSHKRMQKMHTLRYWYEKTPAQQVMRKTKMLQLLPGEAALMERVLPKAAAPTAIKREKEFEPSPKKSVKRVAFFRGCLMSTMFSETNDSTRYLLKQAGCDIITPEKQECCGALHAHGGETEQAKLLAKKNIAAFEELEVDAIVSNAGGCGAGLKNYPFLLREEAGWVERAKAFSEKTVDICTLLASLDLPDMKSEDTLVTYQPSCHLENVMKEKGYVEELLRKVNGVKYVAMPEKEHCCGSAGIYNLVQPKMAMQILDKKMTDVKLTKASKLVTSNPGCLLQMKAGIEREGMHSEIEALHIVDFLAEAVRKGQDAPDTN</sequence>
<evidence type="ECO:0000259" key="7">
    <source>
        <dbReference type="PROSITE" id="PS51379"/>
    </source>
</evidence>
<evidence type="ECO:0000256" key="5">
    <source>
        <dbReference type="ARBA" id="ARBA00023014"/>
    </source>
</evidence>
<dbReference type="PANTHER" id="PTHR32479:SF17">
    <property type="entry name" value="GLYCOLATE OXIDASE IRON-SULFUR SUBUNIT"/>
    <property type="match status" value="1"/>
</dbReference>
<dbReference type="InterPro" id="IPR009051">
    <property type="entry name" value="Helical_ferredxn"/>
</dbReference>
<evidence type="ECO:0000256" key="4">
    <source>
        <dbReference type="ARBA" id="ARBA00023004"/>
    </source>
</evidence>
<dbReference type="AlphaFoldDB" id="A0A1H0DP23"/>
<reference evidence="9" key="1">
    <citation type="submission" date="2016-10" db="EMBL/GenBank/DDBJ databases">
        <authorList>
            <person name="Varghese N."/>
            <person name="Submissions S."/>
        </authorList>
    </citation>
    <scope>NUCLEOTIDE SEQUENCE [LARGE SCALE GENOMIC DNA]</scope>
    <source>
        <strain evidence="9">CGMCC 1.10369</strain>
    </source>
</reference>
<dbReference type="GO" id="GO:0051539">
    <property type="term" value="F:4 iron, 4 sulfur cluster binding"/>
    <property type="evidence" value="ECO:0007669"/>
    <property type="project" value="UniProtKB-UniRule"/>
</dbReference>
<evidence type="ECO:0000256" key="1">
    <source>
        <dbReference type="ARBA" id="ARBA00022485"/>
    </source>
</evidence>
<protein>
    <recommendedName>
        <fullName evidence="6">Glycolate oxidase iron-sulfur subunit</fullName>
        <ecNumber evidence="6">1.1.99.14</ecNumber>
    </recommendedName>
</protein>
<feature type="domain" description="4Fe-4S ferredoxin-type" evidence="7">
    <location>
        <begin position="65"/>
        <end position="88"/>
    </location>
</feature>
<comment type="catalytic activity">
    <reaction evidence="6">
        <text>(R)-lactate + A = pyruvate + AH2</text>
        <dbReference type="Rhea" id="RHEA:15089"/>
        <dbReference type="ChEBI" id="CHEBI:13193"/>
        <dbReference type="ChEBI" id="CHEBI:15361"/>
        <dbReference type="ChEBI" id="CHEBI:16004"/>
        <dbReference type="ChEBI" id="CHEBI:17499"/>
    </reaction>
</comment>
<keyword evidence="6" id="KW-0813">Transport</keyword>
<dbReference type="Pfam" id="PF02754">
    <property type="entry name" value="CCG"/>
    <property type="match status" value="2"/>
</dbReference>
<dbReference type="GO" id="GO:0019154">
    <property type="term" value="F:glycolate dehydrogenase activity"/>
    <property type="evidence" value="ECO:0007669"/>
    <property type="project" value="UniProtKB-EC"/>
</dbReference>
<dbReference type="InterPro" id="IPR004017">
    <property type="entry name" value="Cys_rich_dom"/>
</dbReference>
<gene>
    <name evidence="8" type="ORF">SAMN04488053_10334</name>
</gene>
<dbReference type="GO" id="GO:0046872">
    <property type="term" value="F:metal ion binding"/>
    <property type="evidence" value="ECO:0007669"/>
    <property type="project" value="UniProtKB-UniRule"/>
</dbReference>
<comment type="cofactor">
    <cofactor evidence="6">
        <name>[4Fe-4S] cluster</name>
        <dbReference type="ChEBI" id="CHEBI:49883"/>
    </cofactor>
    <text evidence="6">Binds 2 [4Fe-4S] clusters.</text>
</comment>
<keyword evidence="4 6" id="KW-0408">Iron</keyword>
<keyword evidence="6" id="KW-0249">Electron transport</keyword>
<organism evidence="8 9">
    <name type="scientific">Alkalicoccus daliensis</name>
    <dbReference type="NCBI Taxonomy" id="745820"/>
    <lineage>
        <taxon>Bacteria</taxon>
        <taxon>Bacillati</taxon>
        <taxon>Bacillota</taxon>
        <taxon>Bacilli</taxon>
        <taxon>Bacillales</taxon>
        <taxon>Bacillaceae</taxon>
        <taxon>Alkalicoccus</taxon>
    </lineage>
</organism>
<dbReference type="RefSeq" id="WP_090841900.1">
    <property type="nucleotide sequence ID" value="NZ_FNIL01000003.1"/>
</dbReference>
<name>A0A1H0DP23_9BACI</name>
<dbReference type="InterPro" id="IPR017896">
    <property type="entry name" value="4Fe4S_Fe-S-bd"/>
</dbReference>
<keyword evidence="2 6" id="KW-0479">Metal-binding</keyword>
<dbReference type="PROSITE" id="PS51379">
    <property type="entry name" value="4FE4S_FER_2"/>
    <property type="match status" value="2"/>
</dbReference>
<comment type="function">
    <text evidence="6">Component of a complex that catalyzes the oxidation of glycolate to glyoxylate.</text>
</comment>
<keyword evidence="3" id="KW-0677">Repeat</keyword>
<evidence type="ECO:0000256" key="6">
    <source>
        <dbReference type="PIRNR" id="PIRNR000139"/>
    </source>
</evidence>
<dbReference type="SUPFAM" id="SSF46548">
    <property type="entry name" value="alpha-helical ferredoxin"/>
    <property type="match status" value="1"/>
</dbReference>
<dbReference type="OrthoDB" id="9770306at2"/>
<evidence type="ECO:0000313" key="9">
    <source>
        <dbReference type="Proteomes" id="UP000198778"/>
    </source>
</evidence>
<dbReference type="Proteomes" id="UP000198778">
    <property type="component" value="Unassembled WGS sequence"/>
</dbReference>
<dbReference type="Gene3D" id="1.10.1060.10">
    <property type="entry name" value="Alpha-helical ferredoxin"/>
    <property type="match status" value="1"/>
</dbReference>
<keyword evidence="1 6" id="KW-0004">4Fe-4S</keyword>
<dbReference type="PROSITE" id="PS00198">
    <property type="entry name" value="4FE4S_FER_1"/>
    <property type="match status" value="1"/>
</dbReference>
<dbReference type="PANTHER" id="PTHR32479">
    <property type="entry name" value="GLYCOLATE OXIDASE IRON-SULFUR SUBUNIT"/>
    <property type="match status" value="1"/>
</dbReference>
<accession>A0A1H0DP23</accession>
<dbReference type="Pfam" id="PF13183">
    <property type="entry name" value="Fer4_8"/>
    <property type="match status" value="1"/>
</dbReference>
<dbReference type="PIRSF" id="PIRSF000139">
    <property type="entry name" value="Glc_ox_4Fe-4S"/>
    <property type="match status" value="1"/>
</dbReference>
<proteinExistence type="predicted"/>
<comment type="catalytic activity">
    <reaction evidence="6">
        <text>glycolate + A = glyoxylate + AH2</text>
        <dbReference type="Rhea" id="RHEA:21264"/>
        <dbReference type="ChEBI" id="CHEBI:13193"/>
        <dbReference type="ChEBI" id="CHEBI:17499"/>
        <dbReference type="ChEBI" id="CHEBI:29805"/>
        <dbReference type="ChEBI" id="CHEBI:36655"/>
        <dbReference type="EC" id="1.1.99.14"/>
    </reaction>
</comment>
<evidence type="ECO:0000313" key="8">
    <source>
        <dbReference type="EMBL" id="SDN71997.1"/>
    </source>
</evidence>
<dbReference type="EC" id="1.1.99.14" evidence="6"/>
<keyword evidence="9" id="KW-1185">Reference proteome</keyword>
<evidence type="ECO:0000256" key="3">
    <source>
        <dbReference type="ARBA" id="ARBA00022737"/>
    </source>
</evidence>
<dbReference type="STRING" id="745820.SAMN04488053_10334"/>
<dbReference type="InterPro" id="IPR012257">
    <property type="entry name" value="Glc_ox_4Fe-4S"/>
</dbReference>
<feature type="domain" description="4Fe-4S ferredoxin-type" evidence="7">
    <location>
        <begin position="10"/>
        <end position="42"/>
    </location>
</feature>
<keyword evidence="5 6" id="KW-0411">Iron-sulfur</keyword>
<evidence type="ECO:0000256" key="2">
    <source>
        <dbReference type="ARBA" id="ARBA00022723"/>
    </source>
</evidence>
<dbReference type="InterPro" id="IPR017900">
    <property type="entry name" value="4Fe4S_Fe_S_CS"/>
</dbReference>
<dbReference type="EMBL" id="FNIL01000003">
    <property type="protein sequence ID" value="SDN71997.1"/>
    <property type="molecule type" value="Genomic_DNA"/>
</dbReference>